<comment type="caution">
    <text evidence="2">The sequence shown here is derived from an EMBL/GenBank/DDBJ whole genome shotgun (WGS) entry which is preliminary data.</text>
</comment>
<feature type="transmembrane region" description="Helical" evidence="1">
    <location>
        <begin position="126"/>
        <end position="154"/>
    </location>
</feature>
<keyword evidence="1" id="KW-1133">Transmembrane helix</keyword>
<feature type="transmembrane region" description="Helical" evidence="1">
    <location>
        <begin position="197"/>
        <end position="230"/>
    </location>
</feature>
<feature type="transmembrane region" description="Helical" evidence="1">
    <location>
        <begin position="160"/>
        <end position="185"/>
    </location>
</feature>
<dbReference type="STRING" id="1291052.FC18_GL001421"/>
<dbReference type="PATRIC" id="fig|1291052.5.peg.1439"/>
<evidence type="ECO:0000313" key="2">
    <source>
        <dbReference type="EMBL" id="KRM55387.1"/>
    </source>
</evidence>
<dbReference type="AlphaFoldDB" id="A0A0R1ZTJ2"/>
<name>A0A0R1ZTJ2_9LACO</name>
<feature type="transmembrane region" description="Helical" evidence="1">
    <location>
        <begin position="12"/>
        <end position="33"/>
    </location>
</feature>
<accession>A0A0R1ZTJ2</accession>
<keyword evidence="3" id="KW-1185">Reference proteome</keyword>
<evidence type="ECO:0000313" key="3">
    <source>
        <dbReference type="Proteomes" id="UP000051679"/>
    </source>
</evidence>
<feature type="transmembrane region" description="Helical" evidence="1">
    <location>
        <begin position="269"/>
        <end position="290"/>
    </location>
</feature>
<keyword evidence="1" id="KW-0472">Membrane</keyword>
<gene>
    <name evidence="2" type="ORF">FC18_GL001421</name>
</gene>
<evidence type="ECO:0000256" key="1">
    <source>
        <dbReference type="SAM" id="Phobius"/>
    </source>
</evidence>
<dbReference type="Proteomes" id="UP000051679">
    <property type="component" value="Unassembled WGS sequence"/>
</dbReference>
<feature type="transmembrane region" description="Helical" evidence="1">
    <location>
        <begin position="310"/>
        <end position="327"/>
    </location>
</feature>
<feature type="transmembrane region" description="Helical" evidence="1">
    <location>
        <begin position="236"/>
        <end position="257"/>
    </location>
</feature>
<organism evidence="2 3">
    <name type="scientific">Lacticaseibacillus sharpeae JCM 1186 = DSM 20505</name>
    <dbReference type="NCBI Taxonomy" id="1291052"/>
    <lineage>
        <taxon>Bacteria</taxon>
        <taxon>Bacillati</taxon>
        <taxon>Bacillota</taxon>
        <taxon>Bacilli</taxon>
        <taxon>Lactobacillales</taxon>
        <taxon>Lactobacillaceae</taxon>
        <taxon>Lacticaseibacillus</taxon>
    </lineage>
</organism>
<proteinExistence type="predicted"/>
<protein>
    <submittedName>
        <fullName evidence="2">Uncharacterized protein</fullName>
    </submittedName>
</protein>
<sequence>MNKRLWKILWLRYRPIILVLGVLTLVVTVVGIMQSLPYHDVLTKAQFLTKYGKSGNYDSYQDFVEVETAYYLKTTGMFPYSNGGVIVSIFMLGVAGLFGALLTNIELQNGFDTFCQRAGFTTNQVYGARTLLFSGVLAGLVTLNVLAQVVAYFIRVPAKYVGIAPGQVGLLVVLNIVWILVLYLGGQAIGTIFGHNWFALLLAIILVVFLVYGIFGTPIIATPAGFGFIIDPGTEYWLVFGLGVGGLVLTGGLGFLMNRFADRTRLRSVFTVPGANVLAFIAWAICWWLSFDVTYNEKYTVVNRPLKQDLVIIAIAAVVWFGGQWLVERRNRAK</sequence>
<keyword evidence="1" id="KW-0812">Transmembrane</keyword>
<feature type="transmembrane region" description="Helical" evidence="1">
    <location>
        <begin position="85"/>
        <end position="105"/>
    </location>
</feature>
<dbReference type="RefSeq" id="WP_056975730.1">
    <property type="nucleotide sequence ID" value="NZ_AYYO01000023.1"/>
</dbReference>
<dbReference type="EMBL" id="AYYO01000023">
    <property type="protein sequence ID" value="KRM55387.1"/>
    <property type="molecule type" value="Genomic_DNA"/>
</dbReference>
<reference evidence="2 3" key="1">
    <citation type="journal article" date="2015" name="Genome Announc.">
        <title>Expanding the biotechnology potential of lactobacilli through comparative genomics of 213 strains and associated genera.</title>
        <authorList>
            <person name="Sun Z."/>
            <person name="Harris H.M."/>
            <person name="McCann A."/>
            <person name="Guo C."/>
            <person name="Argimon S."/>
            <person name="Zhang W."/>
            <person name="Yang X."/>
            <person name="Jeffery I.B."/>
            <person name="Cooney J.C."/>
            <person name="Kagawa T.F."/>
            <person name="Liu W."/>
            <person name="Song Y."/>
            <person name="Salvetti E."/>
            <person name="Wrobel A."/>
            <person name="Rasinkangas P."/>
            <person name="Parkhill J."/>
            <person name="Rea M.C."/>
            <person name="O'Sullivan O."/>
            <person name="Ritari J."/>
            <person name="Douillard F.P."/>
            <person name="Paul Ross R."/>
            <person name="Yang R."/>
            <person name="Briner A.E."/>
            <person name="Felis G.E."/>
            <person name="de Vos W.M."/>
            <person name="Barrangou R."/>
            <person name="Klaenhammer T.R."/>
            <person name="Caufield P.W."/>
            <person name="Cui Y."/>
            <person name="Zhang H."/>
            <person name="O'Toole P.W."/>
        </authorList>
    </citation>
    <scope>NUCLEOTIDE SEQUENCE [LARGE SCALE GENOMIC DNA]</scope>
    <source>
        <strain evidence="2 3">DSM 20505</strain>
    </source>
</reference>